<organism evidence="1 2">
    <name type="scientific">Mythimna loreyi</name>
    <dbReference type="NCBI Taxonomy" id="667449"/>
    <lineage>
        <taxon>Eukaryota</taxon>
        <taxon>Metazoa</taxon>
        <taxon>Ecdysozoa</taxon>
        <taxon>Arthropoda</taxon>
        <taxon>Hexapoda</taxon>
        <taxon>Insecta</taxon>
        <taxon>Pterygota</taxon>
        <taxon>Neoptera</taxon>
        <taxon>Endopterygota</taxon>
        <taxon>Lepidoptera</taxon>
        <taxon>Glossata</taxon>
        <taxon>Ditrysia</taxon>
        <taxon>Noctuoidea</taxon>
        <taxon>Noctuidae</taxon>
        <taxon>Noctuinae</taxon>
        <taxon>Hadenini</taxon>
        <taxon>Mythimna</taxon>
    </lineage>
</organism>
<comment type="caution">
    <text evidence="1">The sequence shown here is derived from an EMBL/GenBank/DDBJ whole genome shotgun (WGS) entry which is preliminary data.</text>
</comment>
<evidence type="ECO:0000313" key="2">
    <source>
        <dbReference type="Proteomes" id="UP001231649"/>
    </source>
</evidence>
<dbReference type="Proteomes" id="UP001231649">
    <property type="component" value="Chromosome 1"/>
</dbReference>
<accession>A0ACC2RBQ0</accession>
<protein>
    <submittedName>
        <fullName evidence="1">Uncharacterized protein</fullName>
    </submittedName>
</protein>
<proteinExistence type="predicted"/>
<gene>
    <name evidence="1" type="ORF">PYW08_000267</name>
</gene>
<keyword evidence="2" id="KW-1185">Reference proteome</keyword>
<reference evidence="1" key="1">
    <citation type="submission" date="2023-03" db="EMBL/GenBank/DDBJ databases">
        <title>Chromosome-level genomes of two armyworms, Mythimna separata and Mythimna loreyi, provide insights into the biosynthesis and reception of sex pheromones.</title>
        <authorList>
            <person name="Zhao H."/>
        </authorList>
    </citation>
    <scope>NUCLEOTIDE SEQUENCE</scope>
    <source>
        <strain evidence="1">BeijingLab</strain>
    </source>
</reference>
<name>A0ACC2RBQ0_9NEOP</name>
<sequence length="153" mass="17476">MVMNRITLFLIVLTCLTHANHRNRKEDKLVLSPVELIDLVRQEQHKNKASQQTSTKVVSTEKTSKPLEPDDSEYDTVSCEDDQILKNRKIWSRWSKWGGCSVTCGGGTISRYRVCVAGRCAHGEREEQRRPCARAPCHAAFYNLTDELREPDS</sequence>
<dbReference type="EMBL" id="CM056777">
    <property type="protein sequence ID" value="KAJ8737672.1"/>
    <property type="molecule type" value="Genomic_DNA"/>
</dbReference>
<evidence type="ECO:0000313" key="1">
    <source>
        <dbReference type="EMBL" id="KAJ8737672.1"/>
    </source>
</evidence>